<accession>A0A2M7V5A8</accession>
<protein>
    <submittedName>
        <fullName evidence="2">Uncharacterized protein</fullName>
    </submittedName>
</protein>
<comment type="caution">
    <text evidence="2">The sequence shown here is derived from an EMBL/GenBank/DDBJ whole genome shotgun (WGS) entry which is preliminary data.</text>
</comment>
<feature type="coiled-coil region" evidence="1">
    <location>
        <begin position="68"/>
        <end position="113"/>
    </location>
</feature>
<proteinExistence type="predicted"/>
<organism evidence="2 3">
    <name type="scientific">Candidatus Magasanikbacteria bacterium CG_4_10_14_0_2_um_filter_41_31</name>
    <dbReference type="NCBI Taxonomy" id="1974639"/>
    <lineage>
        <taxon>Bacteria</taxon>
        <taxon>Candidatus Magasanikiibacteriota</taxon>
    </lineage>
</organism>
<sequence>MEESTTKKLTLDDKVDILIEKVDGNTKNIDSLTDTLSEFMGFVRDNMATKDDIEDLRKEVKGDSATLRTELKGEMAEMKEEIGDLRLEMQAGFRGIEKELMDIKASLDRLEKKTQEDDDATVQEIFLLKKRVAQVEKELVLLKKDQKHHVTHST</sequence>
<dbReference type="AlphaFoldDB" id="A0A2M7V5A8"/>
<evidence type="ECO:0000313" key="2">
    <source>
        <dbReference type="EMBL" id="PIZ93775.1"/>
    </source>
</evidence>
<gene>
    <name evidence="2" type="ORF">COX83_00950</name>
</gene>
<dbReference type="EMBL" id="PFPI01000014">
    <property type="protein sequence ID" value="PIZ93775.1"/>
    <property type="molecule type" value="Genomic_DNA"/>
</dbReference>
<dbReference type="Gene3D" id="6.10.250.2700">
    <property type="match status" value="1"/>
</dbReference>
<keyword evidence="1" id="KW-0175">Coiled coil</keyword>
<dbReference type="Proteomes" id="UP000230078">
    <property type="component" value="Unassembled WGS sequence"/>
</dbReference>
<evidence type="ECO:0000256" key="1">
    <source>
        <dbReference type="SAM" id="Coils"/>
    </source>
</evidence>
<name>A0A2M7V5A8_9BACT</name>
<reference evidence="3" key="1">
    <citation type="submission" date="2017-09" db="EMBL/GenBank/DDBJ databases">
        <title>Depth-based differentiation of microbial function through sediment-hosted aquifers and enrichment of novel symbionts in the deep terrestrial subsurface.</title>
        <authorList>
            <person name="Probst A.J."/>
            <person name="Ladd B."/>
            <person name="Jarett J.K."/>
            <person name="Geller-Mcgrath D.E."/>
            <person name="Sieber C.M.K."/>
            <person name="Emerson J.B."/>
            <person name="Anantharaman K."/>
            <person name="Thomas B.C."/>
            <person name="Malmstrom R."/>
            <person name="Stieglmeier M."/>
            <person name="Klingl A."/>
            <person name="Woyke T."/>
            <person name="Ryan C.M."/>
            <person name="Banfield J.F."/>
        </authorList>
    </citation>
    <scope>NUCLEOTIDE SEQUENCE [LARGE SCALE GENOMIC DNA]</scope>
</reference>
<evidence type="ECO:0000313" key="3">
    <source>
        <dbReference type="Proteomes" id="UP000230078"/>
    </source>
</evidence>